<comment type="caution">
    <text evidence="2">The sequence shown here is derived from an EMBL/GenBank/DDBJ whole genome shotgun (WGS) entry which is preliminary data.</text>
</comment>
<feature type="domain" description="HAT C-terminal dimerisation" evidence="1">
    <location>
        <begin position="299"/>
        <end position="338"/>
    </location>
</feature>
<dbReference type="SUPFAM" id="SSF53098">
    <property type="entry name" value="Ribonuclease H-like"/>
    <property type="match status" value="1"/>
</dbReference>
<gene>
    <name evidence="2" type="ORF">ABMA27_012106</name>
</gene>
<sequence length="361" mass="40981">MSGIHNGIQARMKALNPKATFVACTNHLLNLAGVHAASESVDSVTFFATLEKLFAFFSASTARWNALVTVTGQAVKRVTETRWSARYVAVKMLKNKFEVFLEVLEELSDSSQTSETRSGASLLLTAIQSFNFLTFLGFWAAVLPESKTQSTLLRLCENLGIELKTKRIRRKKRMHGDESFEDAALSHEQELRREVFTSFNKIIQEMTTRFQQIKEISDKFGFLTPAKLLDSKYKCDLSHVLEDIDKDEFQMERKRLQQFVASSELEEDIRGKEPLEILQFIQKLNLGISVPNIGSHLDSVANCERSFSKLKLIKKYLRSTMSSARLSNLAILSIEQELAANIDFDKVISDFAAHKARRIRL</sequence>
<evidence type="ECO:0000259" key="1">
    <source>
        <dbReference type="Pfam" id="PF05699"/>
    </source>
</evidence>
<dbReference type="InterPro" id="IPR012337">
    <property type="entry name" value="RNaseH-like_sf"/>
</dbReference>
<dbReference type="PANTHER" id="PTHR45749">
    <property type="match status" value="1"/>
</dbReference>
<evidence type="ECO:0000313" key="2">
    <source>
        <dbReference type="EMBL" id="KAL0896156.1"/>
    </source>
</evidence>
<name>A0ABR3IIR0_LOXSC</name>
<organism evidence="2 3">
    <name type="scientific">Loxostege sticticalis</name>
    <name type="common">Beet webworm moth</name>
    <dbReference type="NCBI Taxonomy" id="481309"/>
    <lineage>
        <taxon>Eukaryota</taxon>
        <taxon>Metazoa</taxon>
        <taxon>Ecdysozoa</taxon>
        <taxon>Arthropoda</taxon>
        <taxon>Hexapoda</taxon>
        <taxon>Insecta</taxon>
        <taxon>Pterygota</taxon>
        <taxon>Neoptera</taxon>
        <taxon>Endopterygota</taxon>
        <taxon>Lepidoptera</taxon>
        <taxon>Glossata</taxon>
        <taxon>Ditrysia</taxon>
        <taxon>Pyraloidea</taxon>
        <taxon>Crambidae</taxon>
        <taxon>Pyraustinae</taxon>
        <taxon>Loxostege</taxon>
    </lineage>
</organism>
<proteinExistence type="predicted"/>
<reference evidence="2 3" key="1">
    <citation type="submission" date="2024-06" db="EMBL/GenBank/DDBJ databases">
        <title>A chromosome-level genome assembly of beet webworm, Loxostege sticticalis.</title>
        <authorList>
            <person name="Zhang Y."/>
        </authorList>
    </citation>
    <scope>NUCLEOTIDE SEQUENCE [LARGE SCALE GENOMIC DNA]</scope>
    <source>
        <strain evidence="2">AQ026</strain>
        <tissue evidence="2">Whole body</tissue>
    </source>
</reference>
<protein>
    <recommendedName>
        <fullName evidence="1">HAT C-terminal dimerisation domain-containing protein</fullName>
    </recommendedName>
</protein>
<dbReference type="Proteomes" id="UP001549920">
    <property type="component" value="Unassembled WGS sequence"/>
</dbReference>
<dbReference type="InterPro" id="IPR008906">
    <property type="entry name" value="HATC_C_dom"/>
</dbReference>
<dbReference type="Pfam" id="PF05699">
    <property type="entry name" value="Dimer_Tnp_hAT"/>
    <property type="match status" value="1"/>
</dbReference>
<evidence type="ECO:0000313" key="3">
    <source>
        <dbReference type="Proteomes" id="UP001549920"/>
    </source>
</evidence>
<dbReference type="PANTHER" id="PTHR45749:SF21">
    <property type="entry name" value="DUF4371 DOMAIN-CONTAINING PROTEIN"/>
    <property type="match status" value="1"/>
</dbReference>
<keyword evidence="3" id="KW-1185">Reference proteome</keyword>
<accession>A0ABR3IIR0</accession>
<dbReference type="EMBL" id="JBEUOH010000003">
    <property type="protein sequence ID" value="KAL0896156.1"/>
    <property type="molecule type" value="Genomic_DNA"/>
</dbReference>